<dbReference type="PROSITE" id="PS51886">
    <property type="entry name" value="TLDC"/>
    <property type="match status" value="1"/>
</dbReference>
<keyword evidence="1" id="KW-0812">Transmembrane</keyword>
<evidence type="ECO:0000256" key="1">
    <source>
        <dbReference type="SAM" id="Phobius"/>
    </source>
</evidence>
<proteinExistence type="predicted"/>
<organism evidence="3 4">
    <name type="scientific">Stentor coeruleus</name>
    <dbReference type="NCBI Taxonomy" id="5963"/>
    <lineage>
        <taxon>Eukaryota</taxon>
        <taxon>Sar</taxon>
        <taxon>Alveolata</taxon>
        <taxon>Ciliophora</taxon>
        <taxon>Postciliodesmatophora</taxon>
        <taxon>Heterotrichea</taxon>
        <taxon>Heterotrichida</taxon>
        <taxon>Stentoridae</taxon>
        <taxon>Stentor</taxon>
    </lineage>
</organism>
<feature type="transmembrane region" description="Helical" evidence="1">
    <location>
        <begin position="250"/>
        <end position="273"/>
    </location>
</feature>
<dbReference type="OrthoDB" id="320608at2759"/>
<reference evidence="3 4" key="1">
    <citation type="submission" date="2016-11" db="EMBL/GenBank/DDBJ databases">
        <title>The macronuclear genome of Stentor coeruleus: a giant cell with tiny introns.</title>
        <authorList>
            <person name="Slabodnick M."/>
            <person name="Ruby J.G."/>
            <person name="Reiff S.B."/>
            <person name="Swart E.C."/>
            <person name="Gosai S."/>
            <person name="Prabakaran S."/>
            <person name="Witkowska E."/>
            <person name="Larue G.E."/>
            <person name="Fisher S."/>
            <person name="Freeman R.M."/>
            <person name="Gunawardena J."/>
            <person name="Chu W."/>
            <person name="Stover N.A."/>
            <person name="Gregory B.D."/>
            <person name="Nowacki M."/>
            <person name="Derisi J."/>
            <person name="Roy S.W."/>
            <person name="Marshall W.F."/>
            <person name="Sood P."/>
        </authorList>
    </citation>
    <scope>NUCLEOTIDE SEQUENCE [LARGE SCALE GENOMIC DNA]</scope>
    <source>
        <strain evidence="3">WM001</strain>
    </source>
</reference>
<evidence type="ECO:0000313" key="3">
    <source>
        <dbReference type="EMBL" id="OMJ90634.1"/>
    </source>
</evidence>
<evidence type="ECO:0000259" key="2">
    <source>
        <dbReference type="PROSITE" id="PS51886"/>
    </source>
</evidence>
<accession>A0A1R2CNP8</accession>
<comment type="caution">
    <text evidence="3">The sequence shown here is derived from an EMBL/GenBank/DDBJ whole genome shotgun (WGS) entry which is preliminary data.</text>
</comment>
<keyword evidence="1" id="KW-1133">Transmembrane helix</keyword>
<name>A0A1R2CNP8_9CILI</name>
<dbReference type="SMART" id="SM00584">
    <property type="entry name" value="TLDc"/>
    <property type="match status" value="1"/>
</dbReference>
<protein>
    <recommendedName>
        <fullName evidence="2">TLDc domain-containing protein</fullName>
    </recommendedName>
</protein>
<dbReference type="EMBL" id="MPUH01000098">
    <property type="protein sequence ID" value="OMJ90634.1"/>
    <property type="molecule type" value="Genomic_DNA"/>
</dbReference>
<dbReference type="InterPro" id="IPR006571">
    <property type="entry name" value="TLDc_dom"/>
</dbReference>
<feature type="domain" description="TLDc" evidence="2">
    <location>
        <begin position="362"/>
        <end position="524"/>
    </location>
</feature>
<evidence type="ECO:0000313" key="4">
    <source>
        <dbReference type="Proteomes" id="UP000187209"/>
    </source>
</evidence>
<dbReference type="Pfam" id="PF07534">
    <property type="entry name" value="TLD"/>
    <property type="match status" value="1"/>
</dbReference>
<keyword evidence="1" id="KW-0472">Membrane</keyword>
<sequence>MGACCQTNQPLEKYDTIANMKLEQWYIGNDFFDGFTFNRSIQLDENNSFQKFLRQSWKGKNLQASPPPRNCIASFNSKNHADLYYSIQKGVPNYLIREVVLKIVTFDDDLARNNYGEVLECLEPLPDFVNLPATLEPFFGRRDLNNVFLTPIGIVSCKRILHAIKMTMTEIKVCILLPRVTQLLLWFLKEHEVFQVIQVLLNESKGTQMCEKYSLHFPFGLEKFKNIARIICKHLEQENNKRLRVVIKDVIYSFLVGYISPSFYPIVLMYFLADGMGGFIRFVVSLFKLCWSGIDPCFSSENSREELIFKVREICKSTSDIASIMKNAYKVILDISDNTSVSSIRSGEDLTFYTPIFDGASKIIESPEEIHALFSYIPQKYLKHNISLRFSIHKTGFESQKFVDAFTGIIGPSILLMETYKKRVIGIFLDKSIEDMGDIEESDSCFFVLRPDFNVFNHVKGEKFRVSVDLKNGFIVSDSDKDICLIVGAGLSNAFTAESKIFNSPKLAKSDEFLIYDLELFELA</sequence>
<keyword evidence="4" id="KW-1185">Reference proteome</keyword>
<dbReference type="Proteomes" id="UP000187209">
    <property type="component" value="Unassembled WGS sequence"/>
</dbReference>
<dbReference type="AlphaFoldDB" id="A0A1R2CNP8"/>
<gene>
    <name evidence="3" type="ORF">SteCoe_6908</name>
</gene>